<evidence type="ECO:0000313" key="1">
    <source>
        <dbReference type="Proteomes" id="UP000887565"/>
    </source>
</evidence>
<dbReference type="AlphaFoldDB" id="A0A915JU36"/>
<name>A0A915JU36_ROMCU</name>
<dbReference type="Proteomes" id="UP000887565">
    <property type="component" value="Unplaced"/>
</dbReference>
<dbReference type="WBParaSite" id="nRc.2.0.1.t29613-RA">
    <property type="protein sequence ID" value="nRc.2.0.1.t29613-RA"/>
    <property type="gene ID" value="nRc.2.0.1.g29613"/>
</dbReference>
<accession>A0A915JU36</accession>
<evidence type="ECO:0000313" key="2">
    <source>
        <dbReference type="WBParaSite" id="nRc.2.0.1.t29613-RA"/>
    </source>
</evidence>
<organism evidence="1 2">
    <name type="scientific">Romanomermis culicivorax</name>
    <name type="common">Nematode worm</name>
    <dbReference type="NCBI Taxonomy" id="13658"/>
    <lineage>
        <taxon>Eukaryota</taxon>
        <taxon>Metazoa</taxon>
        <taxon>Ecdysozoa</taxon>
        <taxon>Nematoda</taxon>
        <taxon>Enoplea</taxon>
        <taxon>Dorylaimia</taxon>
        <taxon>Mermithida</taxon>
        <taxon>Mermithoidea</taxon>
        <taxon>Mermithidae</taxon>
        <taxon>Romanomermis</taxon>
    </lineage>
</organism>
<reference evidence="2" key="1">
    <citation type="submission" date="2022-11" db="UniProtKB">
        <authorList>
            <consortium name="WormBaseParasite"/>
        </authorList>
    </citation>
    <scope>IDENTIFICATION</scope>
</reference>
<protein>
    <submittedName>
        <fullName evidence="2">Ribosomal protein S10</fullName>
    </submittedName>
</protein>
<sequence>MYGLKSSVRLGVKLRQQSHFGDYNIERQIMLYFSDAILNIFSQQERCLNAKPLVPFQPPEVIIKRKSLRMASLRCQIRPLCEKIFFEDAVLKIVLTFYKKEGRAHV</sequence>
<keyword evidence="1" id="KW-1185">Reference proteome</keyword>
<proteinExistence type="predicted"/>